<accession>A0A0A9A2H8</accession>
<dbReference type="AlphaFoldDB" id="A0A0A9A2H8"/>
<proteinExistence type="predicted"/>
<reference evidence="2" key="2">
    <citation type="journal article" date="2015" name="Data Brief">
        <title>Shoot transcriptome of the giant reed, Arundo donax.</title>
        <authorList>
            <person name="Barrero R.A."/>
            <person name="Guerrero F.D."/>
            <person name="Moolhuijzen P."/>
            <person name="Goolsby J.A."/>
            <person name="Tidwell J."/>
            <person name="Bellgard S.E."/>
            <person name="Bellgard M.I."/>
        </authorList>
    </citation>
    <scope>NUCLEOTIDE SEQUENCE</scope>
    <source>
        <tissue evidence="2">Shoot tissue taken approximately 20 cm above the soil surface</tissue>
    </source>
</reference>
<sequence length="29" mass="3123">MGPHTPRGHLEVPVGTEPLPHLVGGRKPR</sequence>
<evidence type="ECO:0000313" key="2">
    <source>
        <dbReference type="EMBL" id="JAD45864.1"/>
    </source>
</evidence>
<organism evidence="2">
    <name type="scientific">Arundo donax</name>
    <name type="common">Giant reed</name>
    <name type="synonym">Donax arundinaceus</name>
    <dbReference type="NCBI Taxonomy" id="35708"/>
    <lineage>
        <taxon>Eukaryota</taxon>
        <taxon>Viridiplantae</taxon>
        <taxon>Streptophyta</taxon>
        <taxon>Embryophyta</taxon>
        <taxon>Tracheophyta</taxon>
        <taxon>Spermatophyta</taxon>
        <taxon>Magnoliopsida</taxon>
        <taxon>Liliopsida</taxon>
        <taxon>Poales</taxon>
        <taxon>Poaceae</taxon>
        <taxon>PACMAD clade</taxon>
        <taxon>Arundinoideae</taxon>
        <taxon>Arundineae</taxon>
        <taxon>Arundo</taxon>
    </lineage>
</organism>
<name>A0A0A9A2H8_ARUDO</name>
<dbReference type="EMBL" id="GBRH01252031">
    <property type="protein sequence ID" value="JAD45864.1"/>
    <property type="molecule type" value="Transcribed_RNA"/>
</dbReference>
<protein>
    <submittedName>
        <fullName evidence="2">Uncharacterized protein</fullName>
    </submittedName>
</protein>
<reference evidence="2" key="1">
    <citation type="submission" date="2014-09" db="EMBL/GenBank/DDBJ databases">
        <authorList>
            <person name="Magalhaes I.L.F."/>
            <person name="Oliveira U."/>
            <person name="Santos F.R."/>
            <person name="Vidigal T.H.D.A."/>
            <person name="Brescovit A.D."/>
            <person name="Santos A.J."/>
        </authorList>
    </citation>
    <scope>NUCLEOTIDE SEQUENCE</scope>
    <source>
        <tissue evidence="2">Shoot tissue taken approximately 20 cm above the soil surface</tissue>
    </source>
</reference>
<evidence type="ECO:0000256" key="1">
    <source>
        <dbReference type="SAM" id="MobiDB-lite"/>
    </source>
</evidence>
<feature type="region of interest" description="Disordered" evidence="1">
    <location>
        <begin position="1"/>
        <end position="29"/>
    </location>
</feature>